<sequence length="188" mass="21003">MTNALRAFGWLVPWFLIISIIVLVAMIVINRLSKRASKRQLSGVLGLWLLICWYIGVVMITVIPESGTIRERFEDDPPNYSLIPFDGWVDQYGLNLVAVRESALNALLFVPGMVLTLWFTRMSTRAAFITVVGFGILIEFTQLITNWGRALTITDMIVYAVGAVIGWCVYALIKRSESTPAMSTAVRG</sequence>
<keyword evidence="1" id="KW-0812">Transmembrane</keyword>
<name>A0A6H0SKL2_9MICC</name>
<dbReference type="PANTHER" id="PTHR36834:SF1">
    <property type="entry name" value="INTEGRAL MEMBRANE PROTEIN"/>
    <property type="match status" value="1"/>
</dbReference>
<evidence type="ECO:0000259" key="2">
    <source>
        <dbReference type="Pfam" id="PF04892"/>
    </source>
</evidence>
<dbReference type="InterPro" id="IPR006976">
    <property type="entry name" value="VanZ-like"/>
</dbReference>
<feature type="transmembrane region" description="Helical" evidence="1">
    <location>
        <begin position="156"/>
        <end position="173"/>
    </location>
</feature>
<feature type="transmembrane region" description="Helical" evidence="1">
    <location>
        <begin position="102"/>
        <end position="119"/>
    </location>
</feature>
<dbReference type="AlphaFoldDB" id="A0A6H0SKL2"/>
<dbReference type="RefSeq" id="WP_172512271.1">
    <property type="nucleotide sequence ID" value="NZ_CP032549.1"/>
</dbReference>
<protein>
    <recommendedName>
        <fullName evidence="2">VanZ-like domain-containing protein</fullName>
    </recommendedName>
</protein>
<organism evidence="3 4">
    <name type="scientific">Glutamicibacter mishrai</name>
    <dbReference type="NCBI Taxonomy" id="1775880"/>
    <lineage>
        <taxon>Bacteria</taxon>
        <taxon>Bacillati</taxon>
        <taxon>Actinomycetota</taxon>
        <taxon>Actinomycetes</taxon>
        <taxon>Micrococcales</taxon>
        <taxon>Micrococcaceae</taxon>
        <taxon>Glutamicibacter</taxon>
    </lineage>
</organism>
<accession>A0A6H0SKL2</accession>
<feature type="transmembrane region" description="Helical" evidence="1">
    <location>
        <begin position="41"/>
        <end position="63"/>
    </location>
</feature>
<dbReference type="Proteomes" id="UP000502331">
    <property type="component" value="Chromosome"/>
</dbReference>
<dbReference type="Pfam" id="PF04892">
    <property type="entry name" value="VanZ"/>
    <property type="match status" value="1"/>
</dbReference>
<feature type="transmembrane region" description="Helical" evidence="1">
    <location>
        <begin position="12"/>
        <end position="29"/>
    </location>
</feature>
<evidence type="ECO:0000313" key="3">
    <source>
        <dbReference type="EMBL" id="QIV87676.1"/>
    </source>
</evidence>
<feature type="domain" description="VanZ-like" evidence="2">
    <location>
        <begin position="52"/>
        <end position="173"/>
    </location>
</feature>
<reference evidence="3 4" key="1">
    <citation type="submission" date="2018-09" db="EMBL/GenBank/DDBJ databases">
        <title>Glutamicibacter mishrai S5-52T (LMG 29155T = KCTC 39846T).</title>
        <authorList>
            <person name="Das S.K."/>
        </authorList>
    </citation>
    <scope>NUCLEOTIDE SEQUENCE [LARGE SCALE GENOMIC DNA]</scope>
    <source>
        <strain evidence="3 4">S5-52</strain>
    </source>
</reference>
<evidence type="ECO:0000256" key="1">
    <source>
        <dbReference type="SAM" id="Phobius"/>
    </source>
</evidence>
<keyword evidence="1" id="KW-1133">Transmembrane helix</keyword>
<dbReference type="EMBL" id="CP032549">
    <property type="protein sequence ID" value="QIV87676.1"/>
    <property type="molecule type" value="Genomic_DNA"/>
</dbReference>
<dbReference type="InterPro" id="IPR053150">
    <property type="entry name" value="Teicoplanin_resist-assoc"/>
</dbReference>
<gene>
    <name evidence="3" type="ORF">D3791_11495</name>
</gene>
<evidence type="ECO:0000313" key="4">
    <source>
        <dbReference type="Proteomes" id="UP000502331"/>
    </source>
</evidence>
<dbReference type="PANTHER" id="PTHR36834">
    <property type="entry name" value="MEMBRANE PROTEIN-RELATED"/>
    <property type="match status" value="1"/>
</dbReference>
<keyword evidence="4" id="KW-1185">Reference proteome</keyword>
<proteinExistence type="predicted"/>
<keyword evidence="1" id="KW-0472">Membrane</keyword>
<feature type="transmembrane region" description="Helical" evidence="1">
    <location>
        <begin position="126"/>
        <end position="144"/>
    </location>
</feature>